<feature type="region of interest" description="Disordered" evidence="1">
    <location>
        <begin position="25"/>
        <end position="44"/>
    </location>
</feature>
<proteinExistence type="predicted"/>
<dbReference type="AlphaFoldDB" id="A0A132C2H3"/>
<reference evidence="2 3" key="1">
    <citation type="submission" date="2015-12" db="EMBL/GenBank/DDBJ databases">
        <title>Genome sequence of the marine Rhodobacteraceae strain O3.65, Candidatus Tritonibacter horizontis.</title>
        <authorList>
            <person name="Poehlein A."/>
            <person name="Giebel H.A."/>
            <person name="Voget S."/>
            <person name="Brinkhoff T."/>
        </authorList>
    </citation>
    <scope>NUCLEOTIDE SEQUENCE [LARGE SCALE GENOMIC DNA]</scope>
    <source>
        <strain evidence="2 3">O3.65</strain>
    </source>
</reference>
<keyword evidence="3" id="KW-1185">Reference proteome</keyword>
<protein>
    <submittedName>
        <fullName evidence="2">Uncharacterized protein</fullName>
    </submittedName>
</protein>
<evidence type="ECO:0000256" key="1">
    <source>
        <dbReference type="SAM" id="MobiDB-lite"/>
    </source>
</evidence>
<organism evidence="2 3">
    <name type="scientific">Tritonibacter horizontis</name>
    <dbReference type="NCBI Taxonomy" id="1768241"/>
    <lineage>
        <taxon>Bacteria</taxon>
        <taxon>Pseudomonadati</taxon>
        <taxon>Pseudomonadota</taxon>
        <taxon>Alphaproteobacteria</taxon>
        <taxon>Rhodobacterales</taxon>
        <taxon>Paracoccaceae</taxon>
        <taxon>Tritonibacter</taxon>
    </lineage>
</organism>
<name>A0A132C2H3_9RHOB</name>
<dbReference type="Proteomes" id="UP000068382">
    <property type="component" value="Unassembled WGS sequence"/>
</dbReference>
<sequence>MPAGRLHTLIRRILDPNVTERLPLHNTCDGFPRERAGSKQRARGDSIALVSQTFDRGSGSGCVIHTSAIARLGGRQKVQMRLNSGKAVLFGGSRGVVIRTNKPA</sequence>
<comment type="caution">
    <text evidence="2">The sequence shown here is derived from an EMBL/GenBank/DDBJ whole genome shotgun (WGS) entry which is preliminary data.</text>
</comment>
<gene>
    <name evidence="2" type="ORF">TRIHO_01890</name>
</gene>
<dbReference type="EMBL" id="LPUY01000008">
    <property type="protein sequence ID" value="KUP94855.1"/>
    <property type="molecule type" value="Genomic_DNA"/>
</dbReference>
<evidence type="ECO:0000313" key="3">
    <source>
        <dbReference type="Proteomes" id="UP000068382"/>
    </source>
</evidence>
<accession>A0A132C2H3</accession>
<evidence type="ECO:0000313" key="2">
    <source>
        <dbReference type="EMBL" id="KUP94855.1"/>
    </source>
</evidence>